<feature type="compositionally biased region" description="Basic and acidic residues" evidence="5">
    <location>
        <begin position="223"/>
        <end position="238"/>
    </location>
</feature>
<dbReference type="GO" id="GO:0003677">
    <property type="term" value="F:DNA binding"/>
    <property type="evidence" value="ECO:0007669"/>
    <property type="project" value="UniProtKB-KW"/>
</dbReference>
<evidence type="ECO:0000259" key="6">
    <source>
        <dbReference type="PROSITE" id="PS51005"/>
    </source>
</evidence>
<dbReference type="PROSITE" id="PS51005">
    <property type="entry name" value="NAC"/>
    <property type="match status" value="1"/>
</dbReference>
<dbReference type="InterPro" id="IPR036093">
    <property type="entry name" value="NAC_dom_sf"/>
</dbReference>
<sequence length="339" mass="39672">MESHPRKTRTGVLTYPVDDSIPSTSYTYNDYFSRLTDDKYFGGLPPGFRFVPRDVELIDDYLIKKIRNEQLPRNEIGVLNLYEFNPEQLAKDYKPAGPNEWYFFTPRNRKYKNGQRPDRAAGKGYWKATGADKQIKRNGETIGYQKALVFYDEKPKGVKTSWIMHEYRVNNLPPRQRNGPDDMKLDDWVLCKVYNKKGKSNYNTGKRQRTNQNQVQELHNDNDQAAAEQEKNDHKLEVHPVPPQSFPNYQNPYNVVYPDVYDVPPYQNVEIYSNLASITMVSPINSTHDLVSMEQYHESSGIPTMDRNEYLDLESLLHEENKPYDYSLLFQPPNPYISF</sequence>
<keyword evidence="8" id="KW-1185">Reference proteome</keyword>
<evidence type="ECO:0000256" key="5">
    <source>
        <dbReference type="SAM" id="MobiDB-lite"/>
    </source>
</evidence>
<gene>
    <name evidence="7" type="ORF">OLEA9_A078950</name>
</gene>
<organism evidence="7 8">
    <name type="scientific">Olea europaea subsp. europaea</name>
    <dbReference type="NCBI Taxonomy" id="158383"/>
    <lineage>
        <taxon>Eukaryota</taxon>
        <taxon>Viridiplantae</taxon>
        <taxon>Streptophyta</taxon>
        <taxon>Embryophyta</taxon>
        <taxon>Tracheophyta</taxon>
        <taxon>Spermatophyta</taxon>
        <taxon>Magnoliopsida</taxon>
        <taxon>eudicotyledons</taxon>
        <taxon>Gunneridae</taxon>
        <taxon>Pentapetalae</taxon>
        <taxon>asterids</taxon>
        <taxon>lamiids</taxon>
        <taxon>Lamiales</taxon>
        <taxon>Oleaceae</taxon>
        <taxon>Oleeae</taxon>
        <taxon>Olea</taxon>
    </lineage>
</organism>
<name>A0A8S0SRX5_OLEEU</name>
<proteinExistence type="predicted"/>
<dbReference type="InterPro" id="IPR003441">
    <property type="entry name" value="NAC-dom"/>
</dbReference>
<reference evidence="7 8" key="1">
    <citation type="submission" date="2019-12" db="EMBL/GenBank/DDBJ databases">
        <authorList>
            <person name="Alioto T."/>
            <person name="Alioto T."/>
            <person name="Gomez Garrido J."/>
        </authorList>
    </citation>
    <scope>NUCLEOTIDE SEQUENCE [LARGE SCALE GENOMIC DNA]</scope>
</reference>
<evidence type="ECO:0000256" key="2">
    <source>
        <dbReference type="ARBA" id="ARBA00023125"/>
    </source>
</evidence>
<dbReference type="Gramene" id="OE9A078950T1">
    <property type="protein sequence ID" value="OE9A078950C1"/>
    <property type="gene ID" value="OE9A078950"/>
</dbReference>
<accession>A0A8S0SRX5</accession>
<protein>
    <submittedName>
        <fullName evidence="7">NAC domain-containing 67-like</fullName>
    </submittedName>
</protein>
<evidence type="ECO:0000256" key="3">
    <source>
        <dbReference type="ARBA" id="ARBA00023163"/>
    </source>
</evidence>
<dbReference type="PANTHER" id="PTHR31719">
    <property type="entry name" value="NAC TRANSCRIPTION FACTOR 56"/>
    <property type="match status" value="1"/>
</dbReference>
<dbReference type="PANTHER" id="PTHR31719:SF94">
    <property type="entry name" value="PROTEIN ATAF2"/>
    <property type="match status" value="1"/>
</dbReference>
<keyword evidence="3" id="KW-0804">Transcription</keyword>
<feature type="domain" description="NAC" evidence="6">
    <location>
        <begin position="44"/>
        <end position="196"/>
    </location>
</feature>
<evidence type="ECO:0000313" key="7">
    <source>
        <dbReference type="EMBL" id="CAA2994957.1"/>
    </source>
</evidence>
<keyword evidence="1" id="KW-0805">Transcription regulation</keyword>
<dbReference type="SUPFAM" id="SSF101941">
    <property type="entry name" value="NAC domain"/>
    <property type="match status" value="1"/>
</dbReference>
<evidence type="ECO:0000256" key="4">
    <source>
        <dbReference type="ARBA" id="ARBA00023242"/>
    </source>
</evidence>
<dbReference type="Proteomes" id="UP000594638">
    <property type="component" value="Unassembled WGS sequence"/>
</dbReference>
<dbReference type="Gene3D" id="2.170.150.80">
    <property type="entry name" value="NAC domain"/>
    <property type="match status" value="1"/>
</dbReference>
<feature type="region of interest" description="Disordered" evidence="5">
    <location>
        <begin position="223"/>
        <end position="247"/>
    </location>
</feature>
<keyword evidence="2" id="KW-0238">DNA-binding</keyword>
<dbReference type="AlphaFoldDB" id="A0A8S0SRX5"/>
<comment type="caution">
    <text evidence="7">The sequence shown here is derived from an EMBL/GenBank/DDBJ whole genome shotgun (WGS) entry which is preliminary data.</text>
</comment>
<keyword evidence="4" id="KW-0539">Nucleus</keyword>
<dbReference type="Pfam" id="PF02365">
    <property type="entry name" value="NAM"/>
    <property type="match status" value="1"/>
</dbReference>
<evidence type="ECO:0000256" key="1">
    <source>
        <dbReference type="ARBA" id="ARBA00023015"/>
    </source>
</evidence>
<dbReference type="EMBL" id="CACTIH010005486">
    <property type="protein sequence ID" value="CAA2994957.1"/>
    <property type="molecule type" value="Genomic_DNA"/>
</dbReference>
<dbReference type="OrthoDB" id="1727057at2759"/>
<dbReference type="GO" id="GO:0006355">
    <property type="term" value="P:regulation of DNA-templated transcription"/>
    <property type="evidence" value="ECO:0007669"/>
    <property type="project" value="InterPro"/>
</dbReference>
<evidence type="ECO:0000313" key="8">
    <source>
        <dbReference type="Proteomes" id="UP000594638"/>
    </source>
</evidence>